<dbReference type="Proteomes" id="UP001219537">
    <property type="component" value="Chromosome 1"/>
</dbReference>
<protein>
    <recommendedName>
        <fullName evidence="4">Glycoamylase-like domain-containing protein</fullName>
    </recommendedName>
</protein>
<dbReference type="Gene3D" id="1.50.10.140">
    <property type="match status" value="1"/>
</dbReference>
<dbReference type="EMBL" id="CP117988">
    <property type="protein sequence ID" value="WDG09745.1"/>
    <property type="molecule type" value="Genomic_DNA"/>
</dbReference>
<evidence type="ECO:0000313" key="2">
    <source>
        <dbReference type="EMBL" id="WDG09745.1"/>
    </source>
</evidence>
<proteinExistence type="predicted"/>
<feature type="signal peptide" evidence="1">
    <location>
        <begin position="1"/>
        <end position="20"/>
    </location>
</feature>
<evidence type="ECO:0008006" key="4">
    <source>
        <dbReference type="Google" id="ProtNLM"/>
    </source>
</evidence>
<reference evidence="2" key="1">
    <citation type="submission" date="2023-02" db="EMBL/GenBank/DDBJ databases">
        <title>Isolation, identification, and genome analysis of Vibrio campbellii in the Penaeus vannamei larvae stage.</title>
        <authorList>
            <person name="Huang T."/>
            <person name="Zhang B."/>
        </authorList>
    </citation>
    <scope>NUCLEOTIDE SEQUENCE</scope>
    <source>
        <strain evidence="2">20220413_1</strain>
    </source>
</reference>
<sequence>MIKKSLLATSTLMVSMSAFADVTITELTVNPQLYPVGFEQHLQNNLDFFVDGVGVDQKAKVPYDTIFVDKEGNIKHDYYVNTTEIGLYLNVLVEAHKNGNADALIRIHETLDALAKAPTWKGLFYWPYDIEGDQLKPNEDGIVPAVDNANLAFALAGVAGAYIDSKQKQEQLVVGKVEAIFNSQIEGWSELYDEDKGLLYSGWSTKTDAPLTYHIDRKANESRLAPVWAHLITQNSEKSVPQTAFSNMELYTHDYYLNGKKLTPMLTWDGAYFQGMLSMIWLEERALMPDFSIIEDMTEVQKYHAIHNQIPFVSSAATVDDGYAAFGVPQLSESKVRFNNDIEGGETGTPHALALSYMVKPFEAVNLLNRLIDFYPQLETPYGWYDAVNAKGETSTKILSLDQGMFVGAFLSPAINKDVRTYLESKDYYSTIVDMYETFEPNNN</sequence>
<keyword evidence="1" id="KW-0732">Signal</keyword>
<gene>
    <name evidence="2" type="ORF">PUN50_07775</name>
</gene>
<organism evidence="2 3">
    <name type="scientific">Vibrio campbellii</name>
    <dbReference type="NCBI Taxonomy" id="680"/>
    <lineage>
        <taxon>Bacteria</taxon>
        <taxon>Pseudomonadati</taxon>
        <taxon>Pseudomonadota</taxon>
        <taxon>Gammaproteobacteria</taxon>
        <taxon>Vibrionales</taxon>
        <taxon>Vibrionaceae</taxon>
        <taxon>Vibrio</taxon>
    </lineage>
</organism>
<dbReference type="AlphaFoldDB" id="A0AAQ2Y1Y8"/>
<dbReference type="RefSeq" id="WP_274291154.1">
    <property type="nucleotide sequence ID" value="NZ_CP117988.1"/>
</dbReference>
<accession>A0AAQ2Y1Y8</accession>
<evidence type="ECO:0000313" key="3">
    <source>
        <dbReference type="Proteomes" id="UP001219537"/>
    </source>
</evidence>
<name>A0AAQ2Y1Y8_9VIBR</name>
<evidence type="ECO:0000256" key="1">
    <source>
        <dbReference type="SAM" id="SignalP"/>
    </source>
</evidence>
<feature type="chain" id="PRO_5042952190" description="Glycoamylase-like domain-containing protein" evidence="1">
    <location>
        <begin position="21"/>
        <end position="444"/>
    </location>
</feature>